<evidence type="ECO:0000256" key="5">
    <source>
        <dbReference type="ARBA" id="ARBA00023136"/>
    </source>
</evidence>
<keyword evidence="4 6" id="KW-1133">Transmembrane helix</keyword>
<keyword evidence="5 6" id="KW-0472">Membrane</keyword>
<dbReference type="GO" id="GO:0012505">
    <property type="term" value="C:endomembrane system"/>
    <property type="evidence" value="ECO:0007669"/>
    <property type="project" value="UniProtKB-SubCell"/>
</dbReference>
<keyword evidence="3 6" id="KW-0812">Transmembrane</keyword>
<dbReference type="PANTHER" id="PTHR21324:SF2">
    <property type="entry name" value="EG:22E5.9 PROTEIN"/>
    <property type="match status" value="1"/>
</dbReference>
<feature type="transmembrane region" description="Helical" evidence="6">
    <location>
        <begin position="148"/>
        <end position="168"/>
    </location>
</feature>
<feature type="domain" description="CWH43-like N-terminal" evidence="7">
    <location>
        <begin position="37"/>
        <end position="260"/>
    </location>
</feature>
<evidence type="ECO:0000313" key="8">
    <source>
        <dbReference type="EMBL" id="CAH1257362.1"/>
    </source>
</evidence>
<comment type="similarity">
    <text evidence="2">Belongs to the DRAM/TMEM150 family.</text>
</comment>
<evidence type="ECO:0000256" key="1">
    <source>
        <dbReference type="ARBA" id="ARBA00004127"/>
    </source>
</evidence>
<feature type="transmembrane region" description="Helical" evidence="6">
    <location>
        <begin position="188"/>
        <end position="209"/>
    </location>
</feature>
<feature type="transmembrane region" description="Helical" evidence="6">
    <location>
        <begin position="83"/>
        <end position="103"/>
    </location>
</feature>
<dbReference type="PANTHER" id="PTHR21324">
    <property type="entry name" value="FASTING-INDUCIBLE INTEGRAL MEMBRANE PROTEIN TM6P1-RELATED"/>
    <property type="match status" value="1"/>
</dbReference>
<reference evidence="8" key="1">
    <citation type="submission" date="2022-01" db="EMBL/GenBank/DDBJ databases">
        <authorList>
            <person name="Braso-Vives M."/>
        </authorList>
    </citation>
    <scope>NUCLEOTIDE SEQUENCE</scope>
</reference>
<feature type="transmembrane region" description="Helical" evidence="6">
    <location>
        <begin position="229"/>
        <end position="254"/>
    </location>
</feature>
<dbReference type="Pfam" id="PF10277">
    <property type="entry name" value="Frag1"/>
    <property type="match status" value="1"/>
</dbReference>
<dbReference type="EMBL" id="OV696688">
    <property type="protein sequence ID" value="CAH1257362.1"/>
    <property type="molecule type" value="Genomic_DNA"/>
</dbReference>
<dbReference type="Proteomes" id="UP000838412">
    <property type="component" value="Chromosome 3"/>
</dbReference>
<accession>A0A8J9ZNM5</accession>
<evidence type="ECO:0000256" key="6">
    <source>
        <dbReference type="SAM" id="Phobius"/>
    </source>
</evidence>
<protein>
    <submittedName>
        <fullName evidence="8">DRAM2 protein</fullName>
    </submittedName>
</protein>
<dbReference type="AlphaFoldDB" id="A0A8J9ZNM5"/>
<name>A0A8J9ZNM5_BRALA</name>
<dbReference type="InterPro" id="IPR019402">
    <property type="entry name" value="CWH43_N"/>
</dbReference>
<evidence type="ECO:0000313" key="9">
    <source>
        <dbReference type="Proteomes" id="UP000838412"/>
    </source>
</evidence>
<gene>
    <name evidence="8" type="primary">DRAM2</name>
    <name evidence="8" type="ORF">BLAG_LOCUS15325</name>
</gene>
<dbReference type="InterPro" id="IPR050911">
    <property type="entry name" value="DRAM/TMEM150_Autophagy_Mod"/>
</dbReference>
<evidence type="ECO:0000256" key="3">
    <source>
        <dbReference type="ARBA" id="ARBA00022692"/>
    </source>
</evidence>
<organism evidence="8 9">
    <name type="scientific">Branchiostoma lanceolatum</name>
    <name type="common">Common lancelet</name>
    <name type="synonym">Amphioxus lanceolatum</name>
    <dbReference type="NCBI Taxonomy" id="7740"/>
    <lineage>
        <taxon>Eukaryota</taxon>
        <taxon>Metazoa</taxon>
        <taxon>Chordata</taxon>
        <taxon>Cephalochordata</taxon>
        <taxon>Leptocardii</taxon>
        <taxon>Amphioxiformes</taxon>
        <taxon>Branchiostomatidae</taxon>
        <taxon>Branchiostoma</taxon>
    </lineage>
</organism>
<evidence type="ECO:0000256" key="4">
    <source>
        <dbReference type="ARBA" id="ARBA00022989"/>
    </source>
</evidence>
<feature type="transmembrane region" description="Helical" evidence="6">
    <location>
        <begin position="124"/>
        <end position="142"/>
    </location>
</feature>
<proteinExistence type="inferred from homology"/>
<keyword evidence="9" id="KW-1185">Reference proteome</keyword>
<comment type="subcellular location">
    <subcellularLocation>
        <location evidence="1">Endomembrane system</location>
        <topology evidence="1">Multi-pass membrane protein</topology>
    </subcellularLocation>
</comment>
<dbReference type="OrthoDB" id="191706at2759"/>
<sequence length="291" mass="32003">MSYIYLEEGVVLSIINCPSTMGCCGWLWNSWLCLGLGILPISVGILTAATFAISYSIAVVLKHVSAGFPYISDTGTEPPESCIFGQLLNITAMLVAATVYVRYKQVLEYNHRPEDSGLLLLNKFSAWLGMFIALGMSLVANFQESSVIIVHVVGAFMCFGCGIVYGFLQTAMSYKMYPHQNSLAVCRVRLGVLVLATLCFITTTVAGGLAARDYHGTDIEKWLPEDGGFVPHVVSTAAEWGMSICFILFFFTYIREFQKITMEAQVRLFTDVMALPCDLERSVGSEEIIPT</sequence>
<evidence type="ECO:0000259" key="7">
    <source>
        <dbReference type="Pfam" id="PF10277"/>
    </source>
</evidence>
<evidence type="ECO:0000256" key="2">
    <source>
        <dbReference type="ARBA" id="ARBA00006565"/>
    </source>
</evidence>